<dbReference type="CDD" id="cd19024">
    <property type="entry name" value="LGIC_ECD_nAChR_B1"/>
    <property type="match status" value="1"/>
</dbReference>
<keyword evidence="4" id="KW-1003">Cell membrane</keyword>
<dbReference type="Pfam" id="PF02931">
    <property type="entry name" value="Neur_chan_LBD"/>
    <property type="match status" value="1"/>
</dbReference>
<keyword evidence="15" id="KW-0628">Postsynaptic cell membrane</keyword>
<comment type="subunit">
    <text evidence="23">Pentamer of two alpha chains, and one each of the beta, delta, and gamma (in immature muscle) or epsilon (in mature muscle) chains. The muscle heteropentamer composed of alpha-1, beta-1, delta, epsilon subunits interacts with the alpha-conotoxin ImII.</text>
</comment>
<dbReference type="CDD" id="cd19064">
    <property type="entry name" value="LGIC_TM_nAChR"/>
    <property type="match status" value="1"/>
</dbReference>
<keyword evidence="7 25" id="KW-1133">Transmembrane helix</keyword>
<dbReference type="InterPro" id="IPR038050">
    <property type="entry name" value="Neuro_actylchol_rec"/>
</dbReference>
<keyword evidence="8" id="KW-0770">Synapse</keyword>
<dbReference type="FunFam" id="1.20.58.390:FF:000026">
    <property type="entry name" value="Cholinergic receptor nicotinic beta 1 subunit"/>
    <property type="match status" value="1"/>
</dbReference>
<dbReference type="FunFam" id="2.70.170.10:FF:000012">
    <property type="entry name" value="Nicotinic acetylcholine receptor subunit gamma"/>
    <property type="match status" value="1"/>
</dbReference>
<evidence type="ECO:0000256" key="2">
    <source>
        <dbReference type="ARBA" id="ARBA00007936"/>
    </source>
</evidence>
<dbReference type="GO" id="GO:0005892">
    <property type="term" value="C:acetylcholine-gated channel complex"/>
    <property type="evidence" value="ECO:0007669"/>
    <property type="project" value="UniProtKB-ARBA"/>
</dbReference>
<dbReference type="GO" id="GO:0045211">
    <property type="term" value="C:postsynaptic membrane"/>
    <property type="evidence" value="ECO:0007669"/>
    <property type="project" value="UniProtKB-SubCell"/>
</dbReference>
<feature type="domain" description="Neurotransmitter-gated ion-channel ligand-binding" evidence="26">
    <location>
        <begin position="211"/>
        <end position="434"/>
    </location>
</feature>
<organism evidence="28 29">
    <name type="scientific">Camelus dromedarius</name>
    <name type="common">Dromedary</name>
    <name type="synonym">Arabian camel</name>
    <dbReference type="NCBI Taxonomy" id="9838"/>
    <lineage>
        <taxon>Eukaryota</taxon>
        <taxon>Metazoa</taxon>
        <taxon>Chordata</taxon>
        <taxon>Craniata</taxon>
        <taxon>Vertebrata</taxon>
        <taxon>Euteleostomi</taxon>
        <taxon>Mammalia</taxon>
        <taxon>Eutheria</taxon>
        <taxon>Laurasiatheria</taxon>
        <taxon>Artiodactyla</taxon>
        <taxon>Tylopoda</taxon>
        <taxon>Camelidae</taxon>
        <taxon>Camelus</taxon>
    </lineage>
</organism>
<keyword evidence="17" id="KW-0407">Ion channel</keyword>
<dbReference type="PRINTS" id="PR00254">
    <property type="entry name" value="NICOTINICR"/>
</dbReference>
<keyword evidence="5 25" id="KW-0812">Transmembrane</keyword>
<evidence type="ECO:0000256" key="8">
    <source>
        <dbReference type="ARBA" id="ARBA00023018"/>
    </source>
</evidence>
<evidence type="ECO:0000256" key="4">
    <source>
        <dbReference type="ARBA" id="ARBA00022475"/>
    </source>
</evidence>
<dbReference type="Proteomes" id="UP000299084">
    <property type="component" value="Unassembled WGS sequence"/>
</dbReference>
<dbReference type="InterPro" id="IPR036734">
    <property type="entry name" value="Neur_chan_lig-bd_sf"/>
</dbReference>
<evidence type="ECO:0000256" key="1">
    <source>
        <dbReference type="ARBA" id="ARBA00003328"/>
    </source>
</evidence>
<comment type="function">
    <text evidence="1">After binding acetylcholine, the AChR responds by an extensive change in conformation that affects all subunits and leads to opening of an ion-conducting channel across the plasma membrane.</text>
</comment>
<dbReference type="SMART" id="SM00442">
    <property type="entry name" value="FGF"/>
    <property type="match status" value="1"/>
</dbReference>
<protein>
    <recommendedName>
        <fullName evidence="22">Acetylcholine receptor subunit beta</fullName>
    </recommendedName>
</protein>
<comment type="caution">
    <text evidence="28">The sequence shown here is derived from an EMBL/GenBank/DDBJ whole genome shotgun (WGS) entry which is preliminary data.</text>
</comment>
<dbReference type="GO" id="GO:0022848">
    <property type="term" value="F:acetylcholine-gated monoatomic cation-selective channel activity"/>
    <property type="evidence" value="ECO:0007669"/>
    <property type="project" value="InterPro"/>
</dbReference>
<evidence type="ECO:0000256" key="18">
    <source>
        <dbReference type="ARBA" id="ARBA00034104"/>
    </source>
</evidence>
<dbReference type="STRING" id="9838.ENSCDRP00005010605"/>
<comment type="similarity">
    <text evidence="21">Belongs to the ligand-gated ion channel (TC 1.A.9) family. Acetylcholine receptor (TC 1.A.9.1) subfamily. Beta-1/CHRNB1 sub-subfamily.</text>
</comment>
<dbReference type="FunFam" id="2.80.10.50:FF:000001">
    <property type="entry name" value="Fibroblast growth factor"/>
    <property type="match status" value="1"/>
</dbReference>
<evidence type="ECO:0000256" key="10">
    <source>
        <dbReference type="ARBA" id="ARBA00023065"/>
    </source>
</evidence>
<dbReference type="InterPro" id="IPR006201">
    <property type="entry name" value="Neur_channel"/>
</dbReference>
<comment type="similarity">
    <text evidence="2">Belongs to the heparin-binding growth factors family.</text>
</comment>
<evidence type="ECO:0000256" key="25">
    <source>
        <dbReference type="SAM" id="Phobius"/>
    </source>
</evidence>
<keyword evidence="3" id="KW-0813">Transport</keyword>
<evidence type="ECO:0000313" key="29">
    <source>
        <dbReference type="Proteomes" id="UP000299084"/>
    </source>
</evidence>
<evidence type="ECO:0000256" key="14">
    <source>
        <dbReference type="ARBA" id="ARBA00023180"/>
    </source>
</evidence>
<feature type="domain" description="Neurotransmitter-gated ion-channel transmembrane" evidence="27">
    <location>
        <begin position="441"/>
        <end position="679"/>
    </location>
</feature>
<evidence type="ECO:0000256" key="20">
    <source>
        <dbReference type="ARBA" id="ARBA00036239"/>
    </source>
</evidence>
<keyword evidence="11 25" id="KW-0472">Membrane</keyword>
<evidence type="ECO:0000256" key="11">
    <source>
        <dbReference type="ARBA" id="ARBA00023136"/>
    </source>
</evidence>
<dbReference type="GO" id="GO:0008083">
    <property type="term" value="F:growth factor activity"/>
    <property type="evidence" value="ECO:0007669"/>
    <property type="project" value="UniProtKB-KW"/>
</dbReference>
<keyword evidence="16" id="KW-1071">Ligand-gated ion channel</keyword>
<evidence type="ECO:0000256" key="16">
    <source>
        <dbReference type="ARBA" id="ARBA00023286"/>
    </source>
</evidence>
<dbReference type="InterPro" id="IPR006029">
    <property type="entry name" value="Neurotrans-gated_channel_TM"/>
</dbReference>
<evidence type="ECO:0000256" key="7">
    <source>
        <dbReference type="ARBA" id="ARBA00022989"/>
    </source>
</evidence>
<keyword evidence="10" id="KW-0406">Ion transport</keyword>
<keyword evidence="9" id="KW-0339">Growth factor</keyword>
<dbReference type="Gene3D" id="2.70.170.10">
    <property type="entry name" value="Neurotransmitter-gated ion-channel ligand-binding domain"/>
    <property type="match status" value="1"/>
</dbReference>
<name>A0A5N4D6A5_CAMDR</name>
<evidence type="ECO:0000313" key="28">
    <source>
        <dbReference type="EMBL" id="KAB1266612.1"/>
    </source>
</evidence>
<keyword evidence="6" id="KW-0732">Signal</keyword>
<dbReference type="PRINTS" id="PR00252">
    <property type="entry name" value="NRIONCHANNEL"/>
</dbReference>
<evidence type="ECO:0000256" key="23">
    <source>
        <dbReference type="ARBA" id="ARBA00063521"/>
    </source>
</evidence>
<dbReference type="EMBL" id="JWIN03000016">
    <property type="protein sequence ID" value="KAB1266612.1"/>
    <property type="molecule type" value="Genomic_DNA"/>
</dbReference>
<evidence type="ECO:0000256" key="24">
    <source>
        <dbReference type="SAM" id="MobiDB-lite"/>
    </source>
</evidence>
<dbReference type="SUPFAM" id="SSF90112">
    <property type="entry name" value="Neurotransmitter-gated ion-channel transmembrane pore"/>
    <property type="match status" value="1"/>
</dbReference>
<evidence type="ECO:0000256" key="22">
    <source>
        <dbReference type="ARBA" id="ARBA00040199"/>
    </source>
</evidence>
<evidence type="ECO:0000256" key="5">
    <source>
        <dbReference type="ARBA" id="ARBA00022692"/>
    </source>
</evidence>
<dbReference type="InterPro" id="IPR006202">
    <property type="entry name" value="Neur_chan_lig-bd"/>
</dbReference>
<feature type="transmembrane region" description="Helical" evidence="25">
    <location>
        <begin position="466"/>
        <end position="484"/>
    </location>
</feature>
<dbReference type="Pfam" id="PF02932">
    <property type="entry name" value="Neur_chan_memb"/>
    <property type="match status" value="1"/>
</dbReference>
<comment type="subcellular location">
    <subcellularLocation>
        <location evidence="18">Postsynaptic cell membrane</location>
        <topology evidence="18">Multi-pass membrane protein</topology>
    </subcellularLocation>
</comment>
<keyword evidence="14" id="KW-0325">Glycoprotein</keyword>
<feature type="region of interest" description="Disordered" evidence="24">
    <location>
        <begin position="1"/>
        <end position="28"/>
    </location>
</feature>
<dbReference type="InterPro" id="IPR008996">
    <property type="entry name" value="IL1/FGF"/>
</dbReference>
<evidence type="ECO:0000256" key="19">
    <source>
        <dbReference type="ARBA" id="ARBA00034430"/>
    </source>
</evidence>
<sequence>MAALASSLIRQKREVREPGGSRPVSAQRRVCPRGTKSLCQKQLLILLSKVRLCGGRPARPDRGPEPQLKGIVTKLFCRQGFYLQANPDGSIQGTPEDTSSFTHFNLIPVGLRVVTIQSTKLGHYMAMNAEGLLYSSPHFTAECRFKECVFENYYVLYASALYRQRRSGRAWYLGLDKEGRVMKGNRVKKTKAAAHFVPKLLEGAQGSEAEGRLREKLFSGYDSSVRPAREVGDRVGVSIGLSLAQLISLNEKDEEMSTKVYLDLEWTDYRLSWDPAEHEGIDSLRITAQSVWLPDVVLLNNNDGNFDVALDINVVVSSDGSVRWQPPGIYRSSCTLVTPRSIQVTYFPFDWQNCTMVFSSYSYDSSEVSLQTGLGPDGQERQEVHIHEGTFIENGQWEIIHKPSRLIQPPVDPRGGREGRHEQVAFYLIIRRKPLFYLVNVIAPCILITLLAIFVFYLPPDAGEKMGLSIFALLTLTVFLLLLADKVPETSLSVPIIIKYLMFTMVLVTFSVILSVVVLNLHHRSPHTHQMPLWVRQIFIHKLPLYLGMKRPKPERDQMPERPLVALRESPGSGWGRGTDEYFIRKPPNDFLFPKPNRFQPELSAPDLRRFIDGPNRTVGLPPELREVVSSISYIARQLQEKEDHDALKEDWQFVAMVVDRLFLWTFIIFTSVGTLVIFLDATYNLPPPDPFP</sequence>
<dbReference type="InterPro" id="IPR002209">
    <property type="entry name" value="Fibroblast_GF_fam"/>
</dbReference>
<accession>A0A5N4D6A5</accession>
<keyword evidence="29" id="KW-1185">Reference proteome</keyword>
<proteinExistence type="inferred from homology"/>
<dbReference type="SUPFAM" id="SSF63712">
    <property type="entry name" value="Nicotinic receptor ligand binding domain-like"/>
    <property type="match status" value="1"/>
</dbReference>
<evidence type="ECO:0000256" key="12">
    <source>
        <dbReference type="ARBA" id="ARBA00023157"/>
    </source>
</evidence>
<dbReference type="InterPro" id="IPR036719">
    <property type="entry name" value="Neuro-gated_channel_TM_sf"/>
</dbReference>
<evidence type="ECO:0000256" key="9">
    <source>
        <dbReference type="ARBA" id="ARBA00023030"/>
    </source>
</evidence>
<evidence type="ECO:0000259" key="27">
    <source>
        <dbReference type="Pfam" id="PF02932"/>
    </source>
</evidence>
<dbReference type="PANTHER" id="PTHR18945">
    <property type="entry name" value="NEUROTRANSMITTER GATED ION CHANNEL"/>
    <property type="match status" value="1"/>
</dbReference>
<dbReference type="SUPFAM" id="SSF50353">
    <property type="entry name" value="Cytokine"/>
    <property type="match status" value="1"/>
</dbReference>
<gene>
    <name evidence="28" type="ORF">Cadr_000018672</name>
</gene>
<dbReference type="NCBIfam" id="TIGR00860">
    <property type="entry name" value="LIC"/>
    <property type="match status" value="1"/>
</dbReference>
<keyword evidence="13 28" id="KW-0675">Receptor</keyword>
<dbReference type="InterPro" id="IPR002394">
    <property type="entry name" value="Nicotinic_acetylcholine_rcpt"/>
</dbReference>
<evidence type="ECO:0000256" key="21">
    <source>
        <dbReference type="ARBA" id="ARBA00037951"/>
    </source>
</evidence>
<dbReference type="GO" id="GO:0004888">
    <property type="term" value="F:transmembrane signaling receptor activity"/>
    <property type="evidence" value="ECO:0007669"/>
    <property type="project" value="InterPro"/>
</dbReference>
<reference evidence="28 29" key="1">
    <citation type="journal article" date="2019" name="Mol. Ecol. Resour.">
        <title>Improving Illumina assemblies with Hi-C and long reads: an example with the North African dromedary.</title>
        <authorList>
            <person name="Elbers J.P."/>
            <person name="Rogers M.F."/>
            <person name="Perelman P.L."/>
            <person name="Proskuryakova A.A."/>
            <person name="Serdyukova N.A."/>
            <person name="Johnson W.E."/>
            <person name="Horin P."/>
            <person name="Corander J."/>
            <person name="Murphy D."/>
            <person name="Burger P.A."/>
        </authorList>
    </citation>
    <scope>NUCLEOTIDE SEQUENCE [LARGE SCALE GENOMIC DNA]</scope>
    <source>
        <strain evidence="28">Drom800</strain>
        <tissue evidence="28">Blood</tissue>
    </source>
</reference>
<evidence type="ECO:0000256" key="3">
    <source>
        <dbReference type="ARBA" id="ARBA00022448"/>
    </source>
</evidence>
<dbReference type="AlphaFoldDB" id="A0A5N4D6A5"/>
<dbReference type="PROSITE" id="PS00247">
    <property type="entry name" value="HBGF_FGF"/>
    <property type="match status" value="1"/>
</dbReference>
<dbReference type="Gene3D" id="1.20.58.390">
    <property type="entry name" value="Neurotransmitter-gated ion-channel transmembrane domain"/>
    <property type="match status" value="2"/>
</dbReference>
<keyword evidence="12" id="KW-1015">Disulfide bond</keyword>
<evidence type="ECO:0000256" key="17">
    <source>
        <dbReference type="ARBA" id="ARBA00023303"/>
    </source>
</evidence>
<comment type="catalytic activity">
    <reaction evidence="20">
        <text>Na(+)(in) = Na(+)(out)</text>
        <dbReference type="Rhea" id="RHEA:34963"/>
        <dbReference type="ChEBI" id="CHEBI:29101"/>
    </reaction>
</comment>
<evidence type="ECO:0000256" key="13">
    <source>
        <dbReference type="ARBA" id="ARBA00023170"/>
    </source>
</evidence>
<evidence type="ECO:0000256" key="6">
    <source>
        <dbReference type="ARBA" id="ARBA00022729"/>
    </source>
</evidence>
<feature type="transmembrane region" description="Helical" evidence="25">
    <location>
        <begin position="496"/>
        <end position="519"/>
    </location>
</feature>
<evidence type="ECO:0000259" key="26">
    <source>
        <dbReference type="Pfam" id="PF02931"/>
    </source>
</evidence>
<dbReference type="CDD" id="cd23309">
    <property type="entry name" value="beta-trefoil_FGF11-like"/>
    <property type="match status" value="1"/>
</dbReference>
<dbReference type="Gene3D" id="2.80.10.50">
    <property type="match status" value="1"/>
</dbReference>
<feature type="transmembrane region" description="Helical" evidence="25">
    <location>
        <begin position="662"/>
        <end position="684"/>
    </location>
</feature>
<dbReference type="Pfam" id="PF00167">
    <property type="entry name" value="FGF"/>
    <property type="match status" value="1"/>
</dbReference>
<feature type="transmembrane region" description="Helical" evidence="25">
    <location>
        <begin position="435"/>
        <end position="460"/>
    </location>
</feature>
<comment type="catalytic activity">
    <reaction evidence="19">
        <text>K(+)(in) = K(+)(out)</text>
        <dbReference type="Rhea" id="RHEA:29463"/>
        <dbReference type="ChEBI" id="CHEBI:29103"/>
    </reaction>
</comment>
<evidence type="ECO:0000256" key="15">
    <source>
        <dbReference type="ARBA" id="ARBA00023257"/>
    </source>
</evidence>